<keyword evidence="2" id="KW-1185">Reference proteome</keyword>
<sequence length="112" mass="12218">MVTVNVPEELVQHLLRQMSRSTTEREQIVAAVRQKLMAAEAVPISSTVAAVHPASDCAPRSTGGQPGQPPRFKRFNDPQSPEEYLDRLKTFCLVSGVAANKAYTHCTRGAGR</sequence>
<comment type="caution">
    <text evidence="1">The sequence shown here is derived from an EMBL/GenBank/DDBJ whole genome shotgun (WGS) entry which is preliminary data.</text>
</comment>
<proteinExistence type="predicted"/>
<evidence type="ECO:0000313" key="1">
    <source>
        <dbReference type="EMBL" id="KAH6946851.1"/>
    </source>
</evidence>
<protein>
    <submittedName>
        <fullName evidence="1">Uncharacterized protein</fullName>
    </submittedName>
</protein>
<reference evidence="1" key="1">
    <citation type="submission" date="2020-05" db="EMBL/GenBank/DDBJ databases">
        <title>Large-scale comparative analyses of tick genomes elucidate their genetic diversity and vector capacities.</title>
        <authorList>
            <person name="Jia N."/>
            <person name="Wang J."/>
            <person name="Shi W."/>
            <person name="Du L."/>
            <person name="Sun Y."/>
            <person name="Zhan W."/>
            <person name="Jiang J."/>
            <person name="Wang Q."/>
            <person name="Zhang B."/>
            <person name="Ji P."/>
            <person name="Sakyi L.B."/>
            <person name="Cui X."/>
            <person name="Yuan T."/>
            <person name="Jiang B."/>
            <person name="Yang W."/>
            <person name="Lam T.T.-Y."/>
            <person name="Chang Q."/>
            <person name="Ding S."/>
            <person name="Wang X."/>
            <person name="Zhu J."/>
            <person name="Ruan X."/>
            <person name="Zhao L."/>
            <person name="Wei J."/>
            <person name="Que T."/>
            <person name="Du C."/>
            <person name="Cheng J."/>
            <person name="Dai P."/>
            <person name="Han X."/>
            <person name="Huang E."/>
            <person name="Gao Y."/>
            <person name="Liu J."/>
            <person name="Shao H."/>
            <person name="Ye R."/>
            <person name="Li L."/>
            <person name="Wei W."/>
            <person name="Wang X."/>
            <person name="Wang C."/>
            <person name="Yang T."/>
            <person name="Huo Q."/>
            <person name="Li W."/>
            <person name="Guo W."/>
            <person name="Chen H."/>
            <person name="Zhou L."/>
            <person name="Ni X."/>
            <person name="Tian J."/>
            <person name="Zhou Y."/>
            <person name="Sheng Y."/>
            <person name="Liu T."/>
            <person name="Pan Y."/>
            <person name="Xia L."/>
            <person name="Li J."/>
            <person name="Zhao F."/>
            <person name="Cao W."/>
        </authorList>
    </citation>
    <scope>NUCLEOTIDE SEQUENCE</scope>
    <source>
        <strain evidence="1">Hyas-2018</strain>
    </source>
</reference>
<accession>A0ACB7TL75</accession>
<gene>
    <name evidence="1" type="ORF">HPB50_015640</name>
</gene>
<name>A0ACB7TL75_HYAAI</name>
<organism evidence="1 2">
    <name type="scientific">Hyalomma asiaticum</name>
    <name type="common">Tick</name>
    <dbReference type="NCBI Taxonomy" id="266040"/>
    <lineage>
        <taxon>Eukaryota</taxon>
        <taxon>Metazoa</taxon>
        <taxon>Ecdysozoa</taxon>
        <taxon>Arthropoda</taxon>
        <taxon>Chelicerata</taxon>
        <taxon>Arachnida</taxon>
        <taxon>Acari</taxon>
        <taxon>Parasitiformes</taxon>
        <taxon>Ixodida</taxon>
        <taxon>Ixodoidea</taxon>
        <taxon>Ixodidae</taxon>
        <taxon>Hyalomminae</taxon>
        <taxon>Hyalomma</taxon>
    </lineage>
</organism>
<evidence type="ECO:0000313" key="2">
    <source>
        <dbReference type="Proteomes" id="UP000821845"/>
    </source>
</evidence>
<dbReference type="EMBL" id="CM023481">
    <property type="protein sequence ID" value="KAH6946851.1"/>
    <property type="molecule type" value="Genomic_DNA"/>
</dbReference>
<dbReference type="Proteomes" id="UP000821845">
    <property type="component" value="Chromosome 1"/>
</dbReference>